<name>A0A6J4HFN2_9ACTN</name>
<evidence type="ECO:0000313" key="2">
    <source>
        <dbReference type="EMBL" id="CAA9220121.1"/>
    </source>
</evidence>
<keyword evidence="1" id="KW-0472">Membrane</keyword>
<dbReference type="GO" id="GO:0005886">
    <property type="term" value="C:plasma membrane"/>
    <property type="evidence" value="ECO:0007669"/>
    <property type="project" value="UniProtKB-SubCell"/>
</dbReference>
<dbReference type="PANTHER" id="PTHR35007:SF2">
    <property type="entry name" value="PILUS ASSEMBLE PROTEIN"/>
    <property type="match status" value="1"/>
</dbReference>
<organism evidence="2">
    <name type="scientific">uncultured Acidimicrobiales bacterium</name>
    <dbReference type="NCBI Taxonomy" id="310071"/>
    <lineage>
        <taxon>Bacteria</taxon>
        <taxon>Bacillati</taxon>
        <taxon>Actinomycetota</taxon>
        <taxon>Acidimicrobiia</taxon>
        <taxon>Acidimicrobiales</taxon>
        <taxon>environmental samples</taxon>
    </lineage>
</organism>
<reference evidence="2" key="1">
    <citation type="submission" date="2020-02" db="EMBL/GenBank/DDBJ databases">
        <authorList>
            <person name="Meier V. D."/>
        </authorList>
    </citation>
    <scope>NUCLEOTIDE SEQUENCE</scope>
    <source>
        <strain evidence="2">AVDCRST_MAG10</strain>
    </source>
</reference>
<protein>
    <submittedName>
        <fullName evidence="2">Type II/IV secretion system protein TadC, associated with Flp pilus assembly</fullName>
    </submittedName>
</protein>
<dbReference type="PANTHER" id="PTHR35007">
    <property type="entry name" value="INTEGRAL MEMBRANE PROTEIN-RELATED"/>
    <property type="match status" value="1"/>
</dbReference>
<feature type="transmembrane region" description="Helical" evidence="1">
    <location>
        <begin position="33"/>
        <end position="55"/>
    </location>
</feature>
<gene>
    <name evidence="2" type="ORF">AVDCRST_MAG10-581</name>
</gene>
<sequence length="63" mass="7166">MPISRVLRTQAAEQREKRRFRAEERAMNLPVKVIFPLVFCILPVLFIVVIGPAFVDLTGGLNQ</sequence>
<keyword evidence="1" id="KW-1133">Transmembrane helix</keyword>
<dbReference type="EMBL" id="CADCTB010000040">
    <property type="protein sequence ID" value="CAA9220121.1"/>
    <property type="molecule type" value="Genomic_DNA"/>
</dbReference>
<keyword evidence="1" id="KW-0812">Transmembrane</keyword>
<accession>A0A6J4HFN2</accession>
<evidence type="ECO:0000256" key="1">
    <source>
        <dbReference type="SAM" id="Phobius"/>
    </source>
</evidence>
<dbReference type="AlphaFoldDB" id="A0A6J4HFN2"/>
<proteinExistence type="predicted"/>